<name>A0AA41WZ20_9ALTE</name>
<dbReference type="InterPro" id="IPR007345">
    <property type="entry name" value="Polysacch_pyruvyl_Trfase"/>
</dbReference>
<reference evidence="2" key="1">
    <citation type="submission" date="2022-07" db="EMBL/GenBank/DDBJ databases">
        <title>Characterization of the Novel Bacterium Alteromonas immobilis LMIT006 and Alteromonas gregis LMIT007.</title>
        <authorList>
            <person name="Lin X."/>
        </authorList>
    </citation>
    <scope>NUCLEOTIDE SEQUENCE</scope>
    <source>
        <strain evidence="2">LMIT007</strain>
    </source>
</reference>
<dbReference type="PANTHER" id="PTHR36836">
    <property type="entry name" value="COLANIC ACID BIOSYNTHESIS PROTEIN WCAK"/>
    <property type="match status" value="1"/>
</dbReference>
<proteinExistence type="predicted"/>
<feature type="domain" description="Polysaccharide pyruvyl transferase" evidence="1">
    <location>
        <begin position="23"/>
        <end position="334"/>
    </location>
</feature>
<evidence type="ECO:0000313" key="2">
    <source>
        <dbReference type="EMBL" id="MCP3429117.1"/>
    </source>
</evidence>
<evidence type="ECO:0000259" key="1">
    <source>
        <dbReference type="Pfam" id="PF04230"/>
    </source>
</evidence>
<sequence length="418" mass="48607">MKIGITGPTADRNLGDYAMYVNNVYDMGIENDYIVYSYDGSFTKQLELDYFSSFNLEFQLVQYNGKNTKNNTFYQIIKKILKKILKLNDGQKSYPTDLEMIKDCQNYTQVMNSVSQLDVLVVSGGGYINDLWFNWERRQDLFKIFIPIIAATKLNKKIVFTANGFGPFDTSLSFYEIIFSEIKKCEFIISSRDEKYSPLYLNKIGVKDYYSLPDDLYIVNEKLFNLPVNVVSEKYILIEMYGDMKVNIKNIKNIVDKYIQDGFLVKFVSFDVDPEASLSIKALGIPELEYVELDDGYLKLEKILSLIKNADLVICNRYHALVLSLTTSTPVINIIKPVYDYRYYLNKNSGVLDRAFNGIFYDELDFIFFDVDVFSGDLTNLNEVIKRQKALYDNPKYILNKSNLKKDRESFFNTHFKD</sequence>
<dbReference type="Proteomes" id="UP001165413">
    <property type="component" value="Unassembled WGS sequence"/>
</dbReference>
<accession>A0AA41WZ20</accession>
<keyword evidence="2" id="KW-0808">Transferase</keyword>
<keyword evidence="3" id="KW-1185">Reference proteome</keyword>
<dbReference type="PANTHER" id="PTHR36836:SF1">
    <property type="entry name" value="COLANIC ACID BIOSYNTHESIS PROTEIN WCAK"/>
    <property type="match status" value="1"/>
</dbReference>
<dbReference type="EMBL" id="JANATA010000015">
    <property type="protein sequence ID" value="MCP3429117.1"/>
    <property type="molecule type" value="Genomic_DNA"/>
</dbReference>
<dbReference type="AlphaFoldDB" id="A0AA41WZ20"/>
<comment type="caution">
    <text evidence="2">The sequence shown here is derived from an EMBL/GenBank/DDBJ whole genome shotgun (WGS) entry which is preliminary data.</text>
</comment>
<dbReference type="Pfam" id="PF04230">
    <property type="entry name" value="PS_pyruv_trans"/>
    <property type="match status" value="1"/>
</dbReference>
<protein>
    <submittedName>
        <fullName evidence="2">Polysaccharide pyruvyl transferase family protein</fullName>
    </submittedName>
</protein>
<evidence type="ECO:0000313" key="3">
    <source>
        <dbReference type="Proteomes" id="UP001165413"/>
    </source>
</evidence>
<dbReference type="RefSeq" id="WP_254101087.1">
    <property type="nucleotide sequence ID" value="NZ_JANATA010000015.1"/>
</dbReference>
<organism evidence="2 3">
    <name type="scientific">Opacimonas viscosa</name>
    <dbReference type="NCBI Taxonomy" id="2961944"/>
    <lineage>
        <taxon>Bacteria</taxon>
        <taxon>Pseudomonadati</taxon>
        <taxon>Pseudomonadota</taxon>
        <taxon>Gammaproteobacteria</taxon>
        <taxon>Alteromonadales</taxon>
        <taxon>Alteromonadaceae</taxon>
        <taxon>Opacimonas</taxon>
    </lineage>
</organism>
<gene>
    <name evidence="2" type="ORF">NLF92_09200</name>
</gene>
<dbReference type="GO" id="GO:0016740">
    <property type="term" value="F:transferase activity"/>
    <property type="evidence" value="ECO:0007669"/>
    <property type="project" value="UniProtKB-KW"/>
</dbReference>